<sequence length="246" mass="26463">MINFNKAKYVPAPQALRFHPTDRRTAGENSPHLVEVSIRRVSEENGPLDWYYLVVTPDPLPADFHTSRHGPSEVGSRTVASELKVQTGPVTMSSSPPLASSGGSSEAVKSRLSSHAESNGAVSSHLPPPTSYNLTELSRYADPRLWESRSAPYLAMARLVDNLFTPPRETVLIALGGSARRLLSWPNSLAAGTGELVGAGKSDNLIDLTTETDVSHGVFNKALFSGTLYRAALRVCSSVSKCTFVT</sequence>
<gene>
    <name evidence="2" type="ORF">PXEA_LOCUS774</name>
</gene>
<protein>
    <submittedName>
        <fullName evidence="2">Uncharacterized protein</fullName>
    </submittedName>
</protein>
<dbReference type="Proteomes" id="UP000784294">
    <property type="component" value="Unassembled WGS sequence"/>
</dbReference>
<feature type="compositionally biased region" description="Polar residues" evidence="1">
    <location>
        <begin position="111"/>
        <end position="122"/>
    </location>
</feature>
<dbReference type="AlphaFoldDB" id="A0A3S5A581"/>
<feature type="region of interest" description="Disordered" evidence="1">
    <location>
        <begin position="88"/>
        <end position="129"/>
    </location>
</feature>
<dbReference type="EMBL" id="CAAALY010001511">
    <property type="protein sequence ID" value="VEL07334.1"/>
    <property type="molecule type" value="Genomic_DNA"/>
</dbReference>
<evidence type="ECO:0000313" key="3">
    <source>
        <dbReference type="Proteomes" id="UP000784294"/>
    </source>
</evidence>
<proteinExistence type="predicted"/>
<evidence type="ECO:0000256" key="1">
    <source>
        <dbReference type="SAM" id="MobiDB-lite"/>
    </source>
</evidence>
<keyword evidence="3" id="KW-1185">Reference proteome</keyword>
<reference evidence="2" key="1">
    <citation type="submission" date="2018-11" db="EMBL/GenBank/DDBJ databases">
        <authorList>
            <consortium name="Pathogen Informatics"/>
        </authorList>
    </citation>
    <scope>NUCLEOTIDE SEQUENCE</scope>
</reference>
<accession>A0A3S5A581</accession>
<feature type="compositionally biased region" description="Low complexity" evidence="1">
    <location>
        <begin position="93"/>
        <end position="105"/>
    </location>
</feature>
<name>A0A3S5A581_9PLAT</name>
<evidence type="ECO:0000313" key="2">
    <source>
        <dbReference type="EMBL" id="VEL07334.1"/>
    </source>
</evidence>
<organism evidence="2 3">
    <name type="scientific">Protopolystoma xenopodis</name>
    <dbReference type="NCBI Taxonomy" id="117903"/>
    <lineage>
        <taxon>Eukaryota</taxon>
        <taxon>Metazoa</taxon>
        <taxon>Spiralia</taxon>
        <taxon>Lophotrochozoa</taxon>
        <taxon>Platyhelminthes</taxon>
        <taxon>Monogenea</taxon>
        <taxon>Polyopisthocotylea</taxon>
        <taxon>Polystomatidea</taxon>
        <taxon>Polystomatidae</taxon>
        <taxon>Protopolystoma</taxon>
    </lineage>
</organism>
<comment type="caution">
    <text evidence="2">The sequence shown here is derived from an EMBL/GenBank/DDBJ whole genome shotgun (WGS) entry which is preliminary data.</text>
</comment>